<evidence type="ECO:0000256" key="1">
    <source>
        <dbReference type="ARBA" id="ARBA00004651"/>
    </source>
</evidence>
<keyword evidence="10" id="KW-1185">Reference proteome</keyword>
<evidence type="ECO:0000256" key="4">
    <source>
        <dbReference type="ARBA" id="ARBA00022989"/>
    </source>
</evidence>
<evidence type="ECO:0000256" key="6">
    <source>
        <dbReference type="SAM" id="Coils"/>
    </source>
</evidence>
<keyword evidence="5 7" id="KW-0472">Membrane</keyword>
<comment type="subcellular location">
    <subcellularLocation>
        <location evidence="1">Cell membrane</location>
        <topology evidence="1">Multi-pass membrane protein</topology>
    </subcellularLocation>
</comment>
<dbReference type="OrthoDB" id="357521at2"/>
<dbReference type="EMBL" id="FXBJ01000002">
    <property type="protein sequence ID" value="SMH29418.1"/>
    <property type="molecule type" value="Genomic_DNA"/>
</dbReference>
<reference evidence="9 10" key="1">
    <citation type="submission" date="2017-04" db="EMBL/GenBank/DDBJ databases">
        <authorList>
            <person name="Afonso C.L."/>
            <person name="Miller P.J."/>
            <person name="Scott M.A."/>
            <person name="Spackman E."/>
            <person name="Goraichik I."/>
            <person name="Dimitrov K.M."/>
            <person name="Suarez D.L."/>
            <person name="Swayne D.E."/>
        </authorList>
    </citation>
    <scope>NUCLEOTIDE SEQUENCE [LARGE SCALE GENOMIC DNA]</scope>
    <source>
        <strain evidence="9 10">LMG26642</strain>
    </source>
</reference>
<feature type="domain" description="Putative aromatic acid exporter C-terminal" evidence="8">
    <location>
        <begin position="145"/>
        <end position="311"/>
    </location>
</feature>
<feature type="transmembrane region" description="Helical" evidence="7">
    <location>
        <begin position="117"/>
        <end position="140"/>
    </location>
</feature>
<dbReference type="InterPro" id="IPR052984">
    <property type="entry name" value="UPF0421"/>
</dbReference>
<protein>
    <submittedName>
        <fullName evidence="9">Uncharacterized membrane protein YgaE, UPF0421/DUF939 family</fullName>
    </submittedName>
</protein>
<dbReference type="Pfam" id="PF11728">
    <property type="entry name" value="ArAE_1_C"/>
    <property type="match status" value="1"/>
</dbReference>
<dbReference type="RefSeq" id="WP_085559255.1">
    <property type="nucleotide sequence ID" value="NZ_FOAH01000001.1"/>
</dbReference>
<keyword evidence="6" id="KW-0175">Coiled coil</keyword>
<evidence type="ECO:0000313" key="10">
    <source>
        <dbReference type="Proteomes" id="UP000193435"/>
    </source>
</evidence>
<evidence type="ECO:0000259" key="8">
    <source>
        <dbReference type="Pfam" id="PF11728"/>
    </source>
</evidence>
<dbReference type="GO" id="GO:0005886">
    <property type="term" value="C:plasma membrane"/>
    <property type="evidence" value="ECO:0007669"/>
    <property type="project" value="UniProtKB-SubCell"/>
</dbReference>
<accession>A0A1X7MYA7</accession>
<dbReference type="PANTHER" id="PTHR40064">
    <property type="entry name" value="MEMBRANE PROTEIN-RELATED"/>
    <property type="match status" value="1"/>
</dbReference>
<sequence length="319" mass="36256">MTVSLRAIKITFATTIAILLAQAFQLEYSTSAGIIAILSVLETKKSSVNIALQRVGSTILALSVATVLFQLVGFSTLVFGLYLLIYIPLAYKLNVEVGIAPCSVLVSHLLLEQSTSIGWLTNEFLLMIIGTGIAVLFNLYMPSKESQLNQLKDEIEEKMKKVLVGFDSILSDYTTNEKVESLLKELYIDLKNAEKIAYTEYNNQLFSPNEDYMIQYFDMRQQQVKVLAEMSLDLSVCFLPTKQNSVLANLFHQTANQLHERNPVVDLTKDIESLLNDFRNSDLPTTREEFENRATLFILLTDFTRFIKIKKKFFEQQEE</sequence>
<dbReference type="PANTHER" id="PTHR40064:SF1">
    <property type="entry name" value="MEMBRANE PROTEIN"/>
    <property type="match status" value="1"/>
</dbReference>
<dbReference type="Pfam" id="PF06081">
    <property type="entry name" value="ArAE_1"/>
    <property type="match status" value="1"/>
</dbReference>
<feature type="coiled-coil region" evidence="6">
    <location>
        <begin position="141"/>
        <end position="196"/>
    </location>
</feature>
<dbReference type="Proteomes" id="UP000193435">
    <property type="component" value="Unassembled WGS sequence"/>
</dbReference>
<name>A0A1X7MYA7_9LACT</name>
<keyword evidence="3 7" id="KW-0812">Transmembrane</keyword>
<evidence type="ECO:0000256" key="7">
    <source>
        <dbReference type="SAM" id="Phobius"/>
    </source>
</evidence>
<gene>
    <name evidence="9" type="ORF">SAMN04488700_1059</name>
</gene>
<evidence type="ECO:0000256" key="3">
    <source>
        <dbReference type="ARBA" id="ARBA00022692"/>
    </source>
</evidence>
<dbReference type="Gene3D" id="1.20.120.940">
    <property type="entry name" value="Putative aromatic acid exporter, C-terminal domain"/>
    <property type="match status" value="1"/>
</dbReference>
<dbReference type="AlphaFoldDB" id="A0A1X7MYA7"/>
<keyword evidence="4 7" id="KW-1133">Transmembrane helix</keyword>
<dbReference type="InterPro" id="IPR010343">
    <property type="entry name" value="ArAE_1"/>
</dbReference>
<evidence type="ECO:0000256" key="2">
    <source>
        <dbReference type="ARBA" id="ARBA00022475"/>
    </source>
</evidence>
<evidence type="ECO:0000313" key="9">
    <source>
        <dbReference type="EMBL" id="SMH29418.1"/>
    </source>
</evidence>
<proteinExistence type="predicted"/>
<keyword evidence="2" id="KW-1003">Cell membrane</keyword>
<dbReference type="InterPro" id="IPR021062">
    <property type="entry name" value="ArAE_1_C"/>
</dbReference>
<evidence type="ECO:0000256" key="5">
    <source>
        <dbReference type="ARBA" id="ARBA00023136"/>
    </source>
</evidence>
<feature type="transmembrane region" description="Helical" evidence="7">
    <location>
        <begin position="56"/>
        <end position="86"/>
    </location>
</feature>
<dbReference type="InterPro" id="IPR038323">
    <property type="entry name" value="ArAE_1_C_sf"/>
</dbReference>
<organism evidence="9 10">
    <name type="scientific">Carnobacterium iners</name>
    <dbReference type="NCBI Taxonomy" id="1073423"/>
    <lineage>
        <taxon>Bacteria</taxon>
        <taxon>Bacillati</taxon>
        <taxon>Bacillota</taxon>
        <taxon>Bacilli</taxon>
        <taxon>Lactobacillales</taxon>
        <taxon>Carnobacteriaceae</taxon>
        <taxon>Carnobacterium</taxon>
    </lineage>
</organism>